<keyword evidence="9" id="KW-1185">Reference proteome</keyword>
<protein>
    <submittedName>
        <fullName evidence="8">Zinc uptake regulation protein ZUR</fullName>
    </submittedName>
</protein>
<organism evidence="8 9">
    <name type="scientific">Methylophaga frappieri (strain ATCC BAA-2434 / DSM 25690 / JAM7)</name>
    <dbReference type="NCBI Taxonomy" id="754477"/>
    <lineage>
        <taxon>Bacteria</taxon>
        <taxon>Pseudomonadati</taxon>
        <taxon>Pseudomonadota</taxon>
        <taxon>Gammaproteobacteria</taxon>
        <taxon>Thiotrichales</taxon>
        <taxon>Piscirickettsiaceae</taxon>
        <taxon>Methylophaga</taxon>
    </lineage>
</organism>
<evidence type="ECO:0000256" key="2">
    <source>
        <dbReference type="ARBA" id="ARBA00022491"/>
    </source>
</evidence>
<dbReference type="Proteomes" id="UP000009145">
    <property type="component" value="Chromosome"/>
</dbReference>
<dbReference type="GO" id="GO:0045892">
    <property type="term" value="P:negative regulation of DNA-templated transcription"/>
    <property type="evidence" value="ECO:0007669"/>
    <property type="project" value="TreeGrafter"/>
</dbReference>
<keyword evidence="4" id="KW-0805">Transcription regulation</keyword>
<evidence type="ECO:0000256" key="7">
    <source>
        <dbReference type="PIRSR" id="PIRSR602481-1"/>
    </source>
</evidence>
<proteinExistence type="inferred from homology"/>
<evidence type="ECO:0000256" key="5">
    <source>
        <dbReference type="ARBA" id="ARBA00023125"/>
    </source>
</evidence>
<comment type="cofactor">
    <cofactor evidence="7">
        <name>Zn(2+)</name>
        <dbReference type="ChEBI" id="CHEBI:29105"/>
    </cofactor>
    <text evidence="7">Binds 1 zinc ion per subunit.</text>
</comment>
<evidence type="ECO:0000256" key="6">
    <source>
        <dbReference type="ARBA" id="ARBA00023163"/>
    </source>
</evidence>
<evidence type="ECO:0000313" key="8">
    <source>
        <dbReference type="EMBL" id="AFJ01931.1"/>
    </source>
</evidence>
<sequence>MEVDEILNRAERTCFERGAKLTPKRRKVLEIILTESRPLSAYDIVDSYQQRYFQSIPAMSVYRMLEFLISHNLAHKLTSANKFIACSSIGNEQLGQTSQFLICDKCQSVNEINIDHDLFAQLLKDIGDNNFKLIDTQLELHGLCENCQVSDL</sequence>
<dbReference type="PANTHER" id="PTHR33202:SF6">
    <property type="entry name" value="ZINC UPTAKE REGULATION PROTEIN"/>
    <property type="match status" value="1"/>
</dbReference>
<dbReference type="RefSeq" id="WP_014703352.1">
    <property type="nucleotide sequence ID" value="NC_017856.1"/>
</dbReference>
<feature type="binding site" evidence="7">
    <location>
        <position position="144"/>
    </location>
    <ligand>
        <name>Zn(2+)</name>
        <dbReference type="ChEBI" id="CHEBI:29105"/>
    </ligand>
</feature>
<feature type="binding site" evidence="7">
    <location>
        <position position="106"/>
    </location>
    <ligand>
        <name>Zn(2+)</name>
        <dbReference type="ChEBI" id="CHEBI:29105"/>
    </ligand>
</feature>
<reference evidence="8 9" key="1">
    <citation type="journal article" date="2012" name="J. Bacteriol.">
        <title>Complete genome sequences of Methylophaga sp. strain JAM1 and Methylophaga sp. strain JAM7.</title>
        <authorList>
            <person name="Villeneuve C."/>
            <person name="Martineau C."/>
            <person name="Mauffrey F."/>
            <person name="Villemur R."/>
        </authorList>
    </citation>
    <scope>NUCLEOTIDE SEQUENCE [LARGE SCALE GENOMIC DNA]</scope>
    <source>
        <strain evidence="8 9">JAM7</strain>
    </source>
</reference>
<dbReference type="SUPFAM" id="SSF46785">
    <property type="entry name" value="Winged helix' DNA-binding domain"/>
    <property type="match status" value="1"/>
</dbReference>
<dbReference type="Pfam" id="PF01475">
    <property type="entry name" value="FUR"/>
    <property type="match status" value="1"/>
</dbReference>
<evidence type="ECO:0000256" key="1">
    <source>
        <dbReference type="ARBA" id="ARBA00007957"/>
    </source>
</evidence>
<dbReference type="Gene3D" id="3.30.1490.190">
    <property type="match status" value="1"/>
</dbReference>
<dbReference type="GO" id="GO:0000976">
    <property type="term" value="F:transcription cis-regulatory region binding"/>
    <property type="evidence" value="ECO:0007669"/>
    <property type="project" value="TreeGrafter"/>
</dbReference>
<keyword evidence="5" id="KW-0238">DNA-binding</keyword>
<dbReference type="AlphaFoldDB" id="I1YG88"/>
<dbReference type="GO" id="GO:1900376">
    <property type="term" value="P:regulation of secondary metabolite biosynthetic process"/>
    <property type="evidence" value="ECO:0007669"/>
    <property type="project" value="TreeGrafter"/>
</dbReference>
<dbReference type="Gene3D" id="1.10.10.10">
    <property type="entry name" value="Winged helix-like DNA-binding domain superfamily/Winged helix DNA-binding domain"/>
    <property type="match status" value="1"/>
</dbReference>
<dbReference type="OrthoDB" id="9801127at2"/>
<dbReference type="eggNOG" id="COG0735">
    <property type="taxonomic scope" value="Bacteria"/>
</dbReference>
<keyword evidence="2" id="KW-0678">Repressor</keyword>
<evidence type="ECO:0000313" key="9">
    <source>
        <dbReference type="Proteomes" id="UP000009145"/>
    </source>
</evidence>
<dbReference type="GO" id="GO:0003700">
    <property type="term" value="F:DNA-binding transcription factor activity"/>
    <property type="evidence" value="ECO:0007669"/>
    <property type="project" value="InterPro"/>
</dbReference>
<feature type="binding site" evidence="7">
    <location>
        <position position="147"/>
    </location>
    <ligand>
        <name>Zn(2+)</name>
        <dbReference type="ChEBI" id="CHEBI:29105"/>
    </ligand>
</feature>
<evidence type="ECO:0000256" key="3">
    <source>
        <dbReference type="ARBA" id="ARBA00022833"/>
    </source>
</evidence>
<dbReference type="InterPro" id="IPR002481">
    <property type="entry name" value="FUR"/>
</dbReference>
<dbReference type="KEGG" id="mec:Q7C_760"/>
<dbReference type="GO" id="GO:0008270">
    <property type="term" value="F:zinc ion binding"/>
    <property type="evidence" value="ECO:0007669"/>
    <property type="project" value="TreeGrafter"/>
</dbReference>
<dbReference type="PANTHER" id="PTHR33202">
    <property type="entry name" value="ZINC UPTAKE REGULATION PROTEIN"/>
    <property type="match status" value="1"/>
</dbReference>
<keyword evidence="3 7" id="KW-0862">Zinc</keyword>
<dbReference type="STRING" id="754477.Q7C_760"/>
<dbReference type="GO" id="GO:0005829">
    <property type="term" value="C:cytosol"/>
    <property type="evidence" value="ECO:0007669"/>
    <property type="project" value="TreeGrafter"/>
</dbReference>
<dbReference type="InterPro" id="IPR036388">
    <property type="entry name" value="WH-like_DNA-bd_sf"/>
</dbReference>
<dbReference type="EMBL" id="CP003380">
    <property type="protein sequence ID" value="AFJ01931.1"/>
    <property type="molecule type" value="Genomic_DNA"/>
</dbReference>
<name>I1YG88_METFJ</name>
<comment type="similarity">
    <text evidence="1">Belongs to the Fur family.</text>
</comment>
<feature type="binding site" evidence="7">
    <location>
        <position position="103"/>
    </location>
    <ligand>
        <name>Zn(2+)</name>
        <dbReference type="ChEBI" id="CHEBI:29105"/>
    </ligand>
</feature>
<gene>
    <name evidence="8" type="ordered locus">Q7C_760</name>
</gene>
<dbReference type="InterPro" id="IPR036390">
    <property type="entry name" value="WH_DNA-bd_sf"/>
</dbReference>
<keyword evidence="6" id="KW-0804">Transcription</keyword>
<dbReference type="PATRIC" id="fig|754477.3.peg.751"/>
<dbReference type="HOGENOM" id="CLU_096072_2_1_6"/>
<evidence type="ECO:0000256" key="4">
    <source>
        <dbReference type="ARBA" id="ARBA00023015"/>
    </source>
</evidence>
<dbReference type="InterPro" id="IPR043135">
    <property type="entry name" value="Fur_C"/>
</dbReference>
<accession>I1YG88</accession>
<keyword evidence="7" id="KW-0479">Metal-binding</keyword>